<evidence type="ECO:0000313" key="2">
    <source>
        <dbReference type="EMBL" id="RXM29385.1"/>
    </source>
</evidence>
<dbReference type="AlphaFoldDB" id="A0A444U2L8"/>
<organism evidence="2 3">
    <name type="scientific">Acipenser ruthenus</name>
    <name type="common">Sterlet sturgeon</name>
    <dbReference type="NCBI Taxonomy" id="7906"/>
    <lineage>
        <taxon>Eukaryota</taxon>
        <taxon>Metazoa</taxon>
        <taxon>Chordata</taxon>
        <taxon>Craniata</taxon>
        <taxon>Vertebrata</taxon>
        <taxon>Euteleostomi</taxon>
        <taxon>Actinopterygii</taxon>
        <taxon>Chondrostei</taxon>
        <taxon>Acipenseriformes</taxon>
        <taxon>Acipenseridae</taxon>
        <taxon>Acipenser</taxon>
    </lineage>
</organism>
<evidence type="ECO:0000313" key="3">
    <source>
        <dbReference type="Proteomes" id="UP000289886"/>
    </source>
</evidence>
<reference evidence="2 3" key="1">
    <citation type="submission" date="2019-01" db="EMBL/GenBank/DDBJ databases">
        <title>Draft Genome and Complete Hox-Cluster Characterization of the Sterlet Sturgeon (Acipenser ruthenus).</title>
        <authorList>
            <person name="Wei Q."/>
        </authorList>
    </citation>
    <scope>NUCLEOTIDE SEQUENCE [LARGE SCALE GENOMIC DNA]</scope>
    <source>
        <strain evidence="2">WHYD16114868_AA</strain>
        <tissue evidence="2">Blood</tissue>
    </source>
</reference>
<gene>
    <name evidence="2" type="ORF">EOD39_8830</name>
</gene>
<keyword evidence="3" id="KW-1185">Reference proteome</keyword>
<sequence length="280" mass="29652">MLRSQTGRALAVLILYWETGLKPDPLVLDQGGYHCLYHNTDFEPSLNSDEPRLNRAESKMNSDEPIGSAAARCLCTSAVLYISLGTVVHRSVVNAVRYSGTLGGGTPDTVPSVRYSSTLGGGTPSTLPSVRYSGTIGGGTDGTVPGVRYSGTLGGGTPDMVPSVRFGGTLGGGTPDTVPLVRSSGMVTSFAVRYVYRVGNGVGLQPTVTAEAIYREPIQLQANQHSSKTEDSLHNGTASRDQSANETLREGLQANRTRRRAEQLLVNLDGSLYSYHGSDL</sequence>
<dbReference type="Proteomes" id="UP000289886">
    <property type="component" value="Unassembled WGS sequence"/>
</dbReference>
<feature type="compositionally biased region" description="Polar residues" evidence="1">
    <location>
        <begin position="234"/>
        <end position="246"/>
    </location>
</feature>
<protein>
    <submittedName>
        <fullName evidence="2">Uncharacterized protein</fullName>
    </submittedName>
</protein>
<feature type="region of interest" description="Disordered" evidence="1">
    <location>
        <begin position="223"/>
        <end position="246"/>
    </location>
</feature>
<proteinExistence type="predicted"/>
<accession>A0A444U2L8</accession>
<comment type="caution">
    <text evidence="2">The sequence shown here is derived from an EMBL/GenBank/DDBJ whole genome shotgun (WGS) entry which is preliminary data.</text>
</comment>
<name>A0A444U2L8_ACIRT</name>
<evidence type="ECO:0000256" key="1">
    <source>
        <dbReference type="SAM" id="MobiDB-lite"/>
    </source>
</evidence>
<dbReference type="EMBL" id="SCEB01215469">
    <property type="protein sequence ID" value="RXM29385.1"/>
    <property type="molecule type" value="Genomic_DNA"/>
</dbReference>